<dbReference type="InterPro" id="IPR049945">
    <property type="entry name" value="AAA_22"/>
</dbReference>
<dbReference type="InterPro" id="IPR036733">
    <property type="entry name" value="B_transposit_C_sf"/>
</dbReference>
<evidence type="ECO:0000259" key="2">
    <source>
        <dbReference type="Pfam" id="PF13401"/>
    </source>
</evidence>
<proteinExistence type="predicted"/>
<feature type="domain" description="B transposition protein C-terminal" evidence="1">
    <location>
        <begin position="242"/>
        <end position="320"/>
    </location>
</feature>
<dbReference type="Gene3D" id="1.10.260.40">
    <property type="entry name" value="lambda repressor-like DNA-binding domains"/>
    <property type="match status" value="1"/>
</dbReference>
<dbReference type="Pfam" id="PF13401">
    <property type="entry name" value="AAA_22"/>
    <property type="match status" value="1"/>
</dbReference>
<dbReference type="PANTHER" id="PTHR35894">
    <property type="entry name" value="GENERAL SECRETION PATHWAY PROTEIN A-RELATED"/>
    <property type="match status" value="1"/>
</dbReference>
<gene>
    <name evidence="3" type="ORF">GOB84_12140</name>
</gene>
<accession>A0ABX0KCV4</accession>
<dbReference type="Gene3D" id="1.10.1180.10">
    <property type="entry name" value="B transposition protein, C-terminal domain"/>
    <property type="match status" value="1"/>
</dbReference>
<dbReference type="Gene3D" id="3.40.50.300">
    <property type="entry name" value="P-loop containing nucleotide triphosphate hydrolases"/>
    <property type="match status" value="1"/>
</dbReference>
<dbReference type="PANTHER" id="PTHR35894:SF5">
    <property type="entry name" value="MU-LIKE PROPHAGE FLUMU DNA TRANSPOSITION PROTEIN B"/>
    <property type="match status" value="1"/>
</dbReference>
<dbReference type="InterPro" id="IPR052026">
    <property type="entry name" value="ExeA_AAA_ATPase_DNA-bind"/>
</dbReference>
<evidence type="ECO:0000313" key="3">
    <source>
        <dbReference type="EMBL" id="NHO33299.1"/>
    </source>
</evidence>
<dbReference type="InterPro" id="IPR009084">
    <property type="entry name" value="B_transpositn_C"/>
</dbReference>
<sequence>MSEVMDLVPDAQASDEETRARVLRVDLQAAIDRDGLSVRTVAEQAAVGYSTLNAWMKDAYAGRVDSINVKVEAWLNAQRSRDKVRTSSAKTPGFLDIPTAGTLLSVLEYAQFTPDMGLITGGAGVGKTEAALEHQRRNPNVWILTADPDMKTPNAVLRELCDVIGVENVNSRRMMSSIIRRVTDTQGLVVIDEAQHLKTDAIDQLRSVHDRARIGVVFMGNEPLRKRIEGMGREASHAMIFSRIGMRKKRDRPQVKDVAMLLDAWGISEKTIRDLCRFIAMQPGGLRQMNKTISYARMLATSAGRAEMSVSDVKAAWRELTNGELPVSAGE</sequence>
<feature type="domain" description="ORC1/DEAH AAA+ ATPase" evidence="2">
    <location>
        <begin position="113"/>
        <end position="227"/>
    </location>
</feature>
<evidence type="ECO:0000259" key="1">
    <source>
        <dbReference type="Pfam" id="PF09077"/>
    </source>
</evidence>
<name>A0ABX0KCV4_9PROT</name>
<reference evidence="3 4" key="1">
    <citation type="journal article" date="2020" name="Int. J. Syst. Evol. Microbiol.">
        <title>Novel acetic acid bacteria from cider fermentations: Acetobacter conturbans sp. nov. and Acetobacter fallax sp. nov.</title>
        <authorList>
            <person name="Sombolestani A.S."/>
            <person name="Cleenwerck I."/>
            <person name="Cnockaert M."/>
            <person name="Borremans W."/>
            <person name="Wieme A.D."/>
            <person name="De Vuyst L."/>
            <person name="Vandamme P."/>
        </authorList>
    </citation>
    <scope>NUCLEOTIDE SEQUENCE [LARGE SCALE GENOMIC DNA]</scope>
    <source>
        <strain evidence="3 4">LMG 1637</strain>
    </source>
</reference>
<dbReference type="SUPFAM" id="SSF52540">
    <property type="entry name" value="P-loop containing nucleoside triphosphate hydrolases"/>
    <property type="match status" value="1"/>
</dbReference>
<dbReference type="EMBL" id="WOSW01000025">
    <property type="protein sequence ID" value="NHO33299.1"/>
    <property type="molecule type" value="Genomic_DNA"/>
</dbReference>
<dbReference type="InterPro" id="IPR027417">
    <property type="entry name" value="P-loop_NTPase"/>
</dbReference>
<comment type="caution">
    <text evidence="3">The sequence shown here is derived from an EMBL/GenBank/DDBJ whole genome shotgun (WGS) entry which is preliminary data.</text>
</comment>
<organism evidence="3 4">
    <name type="scientific">Acetobacter fallax</name>
    <dbReference type="NCBI Taxonomy" id="1737473"/>
    <lineage>
        <taxon>Bacteria</taxon>
        <taxon>Pseudomonadati</taxon>
        <taxon>Pseudomonadota</taxon>
        <taxon>Alphaproteobacteria</taxon>
        <taxon>Acetobacterales</taxon>
        <taxon>Acetobacteraceae</taxon>
        <taxon>Acetobacter</taxon>
    </lineage>
</organism>
<dbReference type="Pfam" id="PF09077">
    <property type="entry name" value="Phage-MuB_C"/>
    <property type="match status" value="1"/>
</dbReference>
<evidence type="ECO:0000313" key="4">
    <source>
        <dbReference type="Proteomes" id="UP000615326"/>
    </source>
</evidence>
<dbReference type="InterPro" id="IPR010982">
    <property type="entry name" value="Lambda_DNA-bd_dom_sf"/>
</dbReference>
<protein>
    <submittedName>
        <fullName evidence="3">AAA family ATPase</fullName>
    </submittedName>
</protein>
<keyword evidence="4" id="KW-1185">Reference proteome</keyword>
<dbReference type="Proteomes" id="UP000615326">
    <property type="component" value="Unassembled WGS sequence"/>
</dbReference>